<dbReference type="Gene3D" id="1.10.150.130">
    <property type="match status" value="1"/>
</dbReference>
<feature type="domain" description="Tyr recombinase" evidence="5">
    <location>
        <begin position="162"/>
        <end position="330"/>
    </location>
</feature>
<dbReference type="EMBL" id="BMCH01000005">
    <property type="protein sequence ID" value="GGC34473.1"/>
    <property type="molecule type" value="Genomic_DNA"/>
</dbReference>
<name>A0ABQ1M524_9PROT</name>
<dbReference type="InterPro" id="IPR044068">
    <property type="entry name" value="CB"/>
</dbReference>
<dbReference type="InterPro" id="IPR010998">
    <property type="entry name" value="Integrase_recombinase_N"/>
</dbReference>
<keyword evidence="8" id="KW-1185">Reference proteome</keyword>
<dbReference type="Proteomes" id="UP000637769">
    <property type="component" value="Unassembled WGS sequence"/>
</dbReference>
<keyword evidence="1" id="KW-0229">DNA integration</keyword>
<dbReference type="PROSITE" id="PS51900">
    <property type="entry name" value="CB"/>
    <property type="match status" value="1"/>
</dbReference>
<dbReference type="PANTHER" id="PTHR30349">
    <property type="entry name" value="PHAGE INTEGRASE-RELATED"/>
    <property type="match status" value="1"/>
</dbReference>
<dbReference type="InterPro" id="IPR050090">
    <property type="entry name" value="Tyrosine_recombinase_XerCD"/>
</dbReference>
<evidence type="ECO:0000256" key="4">
    <source>
        <dbReference type="PROSITE-ProRule" id="PRU01248"/>
    </source>
</evidence>
<proteinExistence type="predicted"/>
<dbReference type="Pfam" id="PF00589">
    <property type="entry name" value="Phage_integrase"/>
    <property type="match status" value="1"/>
</dbReference>
<protein>
    <submittedName>
        <fullName evidence="7">Integrase/recombinase</fullName>
    </submittedName>
</protein>
<evidence type="ECO:0000259" key="6">
    <source>
        <dbReference type="PROSITE" id="PS51900"/>
    </source>
</evidence>
<sequence length="334" mass="37470">MILRLKYIHKVKGRNGAVHYYLRRKGFRAVSLPDMRDLGFLAAYQAALAETQRKPVLALPHTLEGLIEAWSRSAHFASLSPATQTTYRRIMFDLQKQDYAAGMVAEFEPVHIRRIMARHADTPAAANNRLKILRLAFDHAVDDGWRQDNPAKTVKKYREKAEGATPWKEEQITQFLDHWPVGTAPRLALLLLLYSGQRRSDVVRMGRQHVRGDLLEVTQQKTGASLMIPLHSVLAYELEHAPQEGTFLQTGKGEAFTANGFYMRFKSWRAAAGLPDGLSPHGLRKAAARRLAEAGCSAHQIAAITGHATLSEVERYTRAADQEMLARAAMAKIR</sequence>
<keyword evidence="3" id="KW-0233">DNA recombination</keyword>
<feature type="domain" description="Core-binding (CB)" evidence="6">
    <location>
        <begin position="61"/>
        <end position="141"/>
    </location>
</feature>
<dbReference type="Gene3D" id="1.10.443.10">
    <property type="entry name" value="Intergrase catalytic core"/>
    <property type="match status" value="1"/>
</dbReference>
<gene>
    <name evidence="7" type="ORF">GCM10007207_20020</name>
</gene>
<evidence type="ECO:0000256" key="1">
    <source>
        <dbReference type="ARBA" id="ARBA00022908"/>
    </source>
</evidence>
<dbReference type="PROSITE" id="PS51898">
    <property type="entry name" value="TYR_RECOMBINASE"/>
    <property type="match status" value="1"/>
</dbReference>
<evidence type="ECO:0000313" key="8">
    <source>
        <dbReference type="Proteomes" id="UP000637769"/>
    </source>
</evidence>
<dbReference type="SUPFAM" id="SSF56349">
    <property type="entry name" value="DNA breaking-rejoining enzymes"/>
    <property type="match status" value="1"/>
</dbReference>
<dbReference type="InterPro" id="IPR011010">
    <property type="entry name" value="DNA_brk_join_enz"/>
</dbReference>
<evidence type="ECO:0000256" key="2">
    <source>
        <dbReference type="ARBA" id="ARBA00023125"/>
    </source>
</evidence>
<dbReference type="InterPro" id="IPR002104">
    <property type="entry name" value="Integrase_catalytic"/>
</dbReference>
<reference evidence="8" key="1">
    <citation type="journal article" date="2019" name="Int. J. Syst. Evol. Microbiol.">
        <title>The Global Catalogue of Microorganisms (GCM) 10K type strain sequencing project: providing services to taxonomists for standard genome sequencing and annotation.</title>
        <authorList>
            <consortium name="The Broad Institute Genomics Platform"/>
            <consortium name="The Broad Institute Genome Sequencing Center for Infectious Disease"/>
            <person name="Wu L."/>
            <person name="Ma J."/>
        </authorList>
    </citation>
    <scope>NUCLEOTIDE SEQUENCE [LARGE SCALE GENOMIC DNA]</scope>
    <source>
        <strain evidence="8">CCM 7132</strain>
    </source>
</reference>
<evidence type="ECO:0000256" key="3">
    <source>
        <dbReference type="ARBA" id="ARBA00023172"/>
    </source>
</evidence>
<evidence type="ECO:0000313" key="7">
    <source>
        <dbReference type="EMBL" id="GGC34473.1"/>
    </source>
</evidence>
<comment type="caution">
    <text evidence="7">The sequence shown here is derived from an EMBL/GenBank/DDBJ whole genome shotgun (WGS) entry which is preliminary data.</text>
</comment>
<keyword evidence="2 4" id="KW-0238">DNA-binding</keyword>
<evidence type="ECO:0000259" key="5">
    <source>
        <dbReference type="PROSITE" id="PS51898"/>
    </source>
</evidence>
<organism evidence="7 8">
    <name type="scientific">Asaia siamensis</name>
    <dbReference type="NCBI Taxonomy" id="110479"/>
    <lineage>
        <taxon>Bacteria</taxon>
        <taxon>Pseudomonadati</taxon>
        <taxon>Pseudomonadota</taxon>
        <taxon>Alphaproteobacteria</taxon>
        <taxon>Acetobacterales</taxon>
        <taxon>Acetobacteraceae</taxon>
        <taxon>Asaia</taxon>
    </lineage>
</organism>
<accession>A0ABQ1M524</accession>
<dbReference type="InterPro" id="IPR013762">
    <property type="entry name" value="Integrase-like_cat_sf"/>
</dbReference>